<keyword evidence="1" id="KW-0677">Repeat</keyword>
<protein>
    <recommendedName>
        <fullName evidence="4">Pentatricopeptide repeat-containing protein-mitochondrial domain-containing protein</fullName>
    </recommendedName>
</protein>
<proteinExistence type="predicted"/>
<keyword evidence="6" id="KW-1185">Reference proteome</keyword>
<reference evidence="6" key="1">
    <citation type="journal article" date="2018" name="Nat. Microbiol.">
        <title>Leveraging single-cell genomics to expand the fungal tree of life.</title>
        <authorList>
            <person name="Ahrendt S.R."/>
            <person name="Quandt C.A."/>
            <person name="Ciobanu D."/>
            <person name="Clum A."/>
            <person name="Salamov A."/>
            <person name="Andreopoulos B."/>
            <person name="Cheng J.F."/>
            <person name="Woyke T."/>
            <person name="Pelin A."/>
            <person name="Henrissat B."/>
            <person name="Reynolds N.K."/>
            <person name="Benny G.L."/>
            <person name="Smith M.E."/>
            <person name="James T.Y."/>
            <person name="Grigoriev I.V."/>
        </authorList>
    </citation>
    <scope>NUCLEOTIDE SEQUENCE [LARGE SCALE GENOMIC DNA]</scope>
    <source>
        <strain evidence="6">Benny S71-1</strain>
    </source>
</reference>
<dbReference type="GO" id="GO:0031930">
    <property type="term" value="P:mitochondria-nucleus signaling pathway"/>
    <property type="evidence" value="ECO:0007669"/>
    <property type="project" value="TreeGrafter"/>
</dbReference>
<dbReference type="InterPro" id="IPR057027">
    <property type="entry name" value="TPR_mt"/>
</dbReference>
<dbReference type="InterPro" id="IPR002885">
    <property type="entry name" value="PPR_rpt"/>
</dbReference>
<evidence type="ECO:0000259" key="4">
    <source>
        <dbReference type="Pfam" id="PF23276"/>
    </source>
</evidence>
<evidence type="ECO:0000313" key="6">
    <source>
        <dbReference type="Proteomes" id="UP000278143"/>
    </source>
</evidence>
<dbReference type="AlphaFoldDB" id="A0A4P9YRJ2"/>
<dbReference type="Pfam" id="PF23276">
    <property type="entry name" value="TPR_24"/>
    <property type="match status" value="1"/>
</dbReference>
<feature type="compositionally biased region" description="Basic and acidic residues" evidence="3">
    <location>
        <begin position="228"/>
        <end position="248"/>
    </location>
</feature>
<dbReference type="Gene3D" id="1.25.40.10">
    <property type="entry name" value="Tetratricopeptide repeat domain"/>
    <property type="match status" value="1"/>
</dbReference>
<name>A0A4P9YRJ2_9FUNG</name>
<evidence type="ECO:0000256" key="3">
    <source>
        <dbReference type="SAM" id="MobiDB-lite"/>
    </source>
</evidence>
<dbReference type="PANTHER" id="PTHR47936:SF1">
    <property type="entry name" value="PENTATRICOPEPTIDE REPEAT-CONTAINING PROTEIN GUN1, CHLOROPLASTIC"/>
    <property type="match status" value="1"/>
</dbReference>
<gene>
    <name evidence="5" type="ORF">SYNPS1DRAFT_26073</name>
</gene>
<feature type="region of interest" description="Disordered" evidence="3">
    <location>
        <begin position="209"/>
        <end position="248"/>
    </location>
</feature>
<dbReference type="PROSITE" id="PS51375">
    <property type="entry name" value="PPR"/>
    <property type="match status" value="1"/>
</dbReference>
<dbReference type="NCBIfam" id="TIGR00756">
    <property type="entry name" value="PPR"/>
    <property type="match status" value="1"/>
</dbReference>
<evidence type="ECO:0000256" key="2">
    <source>
        <dbReference type="PROSITE-ProRule" id="PRU00708"/>
    </source>
</evidence>
<dbReference type="EMBL" id="KZ992342">
    <property type="protein sequence ID" value="RKP22258.1"/>
    <property type="molecule type" value="Genomic_DNA"/>
</dbReference>
<feature type="repeat" description="PPR" evidence="2">
    <location>
        <begin position="23"/>
        <end position="57"/>
    </location>
</feature>
<evidence type="ECO:0000256" key="1">
    <source>
        <dbReference type="ARBA" id="ARBA00022737"/>
    </source>
</evidence>
<dbReference type="PANTHER" id="PTHR47936">
    <property type="entry name" value="PPR_LONG DOMAIN-CONTAINING PROTEIN"/>
    <property type="match status" value="1"/>
</dbReference>
<feature type="domain" description="Pentatricopeptide repeat-containing protein-mitochondrial" evidence="4">
    <location>
        <begin position="2"/>
        <end position="109"/>
    </location>
</feature>
<organism evidence="5 6">
    <name type="scientific">Syncephalis pseudoplumigaleata</name>
    <dbReference type="NCBI Taxonomy" id="1712513"/>
    <lineage>
        <taxon>Eukaryota</taxon>
        <taxon>Fungi</taxon>
        <taxon>Fungi incertae sedis</taxon>
        <taxon>Zoopagomycota</taxon>
        <taxon>Zoopagomycotina</taxon>
        <taxon>Zoopagomycetes</taxon>
        <taxon>Zoopagales</taxon>
        <taxon>Piptocephalidaceae</taxon>
        <taxon>Syncephalis</taxon>
    </lineage>
</organism>
<dbReference type="Proteomes" id="UP000278143">
    <property type="component" value="Unassembled WGS sequence"/>
</dbReference>
<accession>A0A4P9YRJ2</accession>
<evidence type="ECO:0000313" key="5">
    <source>
        <dbReference type="EMBL" id="RKP22258.1"/>
    </source>
</evidence>
<sequence length="248" mass="28560">MAGDAQSAHAAMDELRSRGYAPDVVHYTVLLKAYARGRDAAAAEYLRNEMDANNVRMDRIAWLWLFRAFSFQYNMLWYAWDEMLSQDQASAQAFSIIINTSAMRANLMRQVYIEWERARPMGFLDVRNYNQLAAALAKRHMLPEACDVLEAMHADKPLDYASDASRANVWTWTARALVSSLSSYRRQHGDDKAGRLLERLEQAAPEILTLAEDEERIRREGPPAPPRRRPDDPRGTRKRRAFIDVKLK</sequence>
<dbReference type="InterPro" id="IPR011990">
    <property type="entry name" value="TPR-like_helical_dom_sf"/>
</dbReference>